<evidence type="ECO:0000313" key="8">
    <source>
        <dbReference type="EMBL" id="MDF3836822.1"/>
    </source>
</evidence>
<dbReference type="Proteomes" id="UP001216674">
    <property type="component" value="Unassembled WGS sequence"/>
</dbReference>
<keyword evidence="8" id="KW-0282">Flagellum</keyword>
<accession>A0ABT6AW23</accession>
<dbReference type="Gene3D" id="2.60.98.20">
    <property type="entry name" value="Flagellar hook protein FlgE"/>
    <property type="match status" value="1"/>
</dbReference>
<name>A0ABT6AW23_9BURK</name>
<evidence type="ECO:0000313" key="9">
    <source>
        <dbReference type="Proteomes" id="UP001216674"/>
    </source>
</evidence>
<proteinExistence type="inferred from homology"/>
<dbReference type="InterPro" id="IPR020013">
    <property type="entry name" value="Flagellar_FlgE/F/G"/>
</dbReference>
<dbReference type="Pfam" id="PF06429">
    <property type="entry name" value="Flg_bbr_C"/>
    <property type="match status" value="1"/>
</dbReference>
<dbReference type="PANTHER" id="PTHR30435">
    <property type="entry name" value="FLAGELLAR PROTEIN"/>
    <property type="match status" value="1"/>
</dbReference>
<sequence>MLGAIFSGLSGLNAFSGGLKTISNNVANLNTPGFKSSVLQFNELVYPEAYPGAATRQPVRGAGVSFSGTHFNMRQGDIRGSDGQLDFAVGGDGYLVLQGEEGNRYTRTARFTVADSGKIVDRETGRALGIYDGSNSVKSASVESLRNNPPKATSSLRLTGNITSTPPSTPTPTDVIATISNVEIFDVNGGRRVMSIQFKKSAIAGRMDVLVLDESSSTVGQGELEFIGMLPMPGREATTISLRLGTTPQKVVFDFTSVTNQPLGTSSDVRVAEKDGYGHGTISTIALDDTGSIVLNYSNGQKATVGTVAVARFPRPEAINQLGHGLVEYIGAGAPAIAASGKDGAGKVTGASFEASNVDLSQEFGDLILVQRGFQASSQIINATNEMIQQLFDLRGRS</sequence>
<gene>
    <name evidence="8" type="ORF">P3W85_28300</name>
</gene>
<keyword evidence="3 4" id="KW-0975">Bacterial flagellum</keyword>
<feature type="domain" description="Flagellar basal-body/hook protein C-terminal" evidence="7">
    <location>
        <begin position="353"/>
        <end position="393"/>
    </location>
</feature>
<evidence type="ECO:0000259" key="6">
    <source>
        <dbReference type="Pfam" id="PF00460"/>
    </source>
</evidence>
<evidence type="ECO:0000256" key="3">
    <source>
        <dbReference type="ARBA" id="ARBA00023143"/>
    </source>
</evidence>
<dbReference type="InterPro" id="IPR019776">
    <property type="entry name" value="Flagellar_basal_body_rod_CS"/>
</dbReference>
<dbReference type="InterPro" id="IPR010930">
    <property type="entry name" value="Flg_bb/hook_C_dom"/>
</dbReference>
<comment type="subcellular location">
    <subcellularLocation>
        <location evidence="1 4">Bacterial flagellum basal body</location>
    </subcellularLocation>
</comment>
<dbReference type="InterPro" id="IPR037058">
    <property type="entry name" value="Falgellar_hook_FlgE_sf"/>
</dbReference>
<dbReference type="Pfam" id="PF00460">
    <property type="entry name" value="Flg_bb_rod"/>
    <property type="match status" value="1"/>
</dbReference>
<evidence type="ECO:0000256" key="2">
    <source>
        <dbReference type="ARBA" id="ARBA00009677"/>
    </source>
</evidence>
<keyword evidence="9" id="KW-1185">Reference proteome</keyword>
<protein>
    <submittedName>
        <fullName evidence="8">Flagellar hook-basal body complex protein</fullName>
    </submittedName>
</protein>
<comment type="caution">
    <text evidence="8">The sequence shown here is derived from an EMBL/GenBank/DDBJ whole genome shotgun (WGS) entry which is preliminary data.</text>
</comment>
<dbReference type="RefSeq" id="WP_276267180.1">
    <property type="nucleotide sequence ID" value="NZ_JARJLM010000464.1"/>
</dbReference>
<dbReference type="EMBL" id="JARJLM010000464">
    <property type="protein sequence ID" value="MDF3836822.1"/>
    <property type="molecule type" value="Genomic_DNA"/>
</dbReference>
<dbReference type="NCBIfam" id="TIGR03506">
    <property type="entry name" value="FlgEFG_subfam"/>
    <property type="match status" value="1"/>
</dbReference>
<feature type="compositionally biased region" description="Polar residues" evidence="5">
    <location>
        <begin position="143"/>
        <end position="162"/>
    </location>
</feature>
<keyword evidence="8" id="KW-0966">Cell projection</keyword>
<evidence type="ECO:0000259" key="7">
    <source>
        <dbReference type="Pfam" id="PF06429"/>
    </source>
</evidence>
<dbReference type="PANTHER" id="PTHR30435:SF19">
    <property type="entry name" value="FLAGELLAR BASAL-BODY ROD PROTEIN FLGG"/>
    <property type="match status" value="1"/>
</dbReference>
<dbReference type="InterPro" id="IPR001444">
    <property type="entry name" value="Flag_bb_rod_N"/>
</dbReference>
<organism evidence="8 9">
    <name type="scientific">Cupriavidus basilensis</name>
    <dbReference type="NCBI Taxonomy" id="68895"/>
    <lineage>
        <taxon>Bacteria</taxon>
        <taxon>Pseudomonadati</taxon>
        <taxon>Pseudomonadota</taxon>
        <taxon>Betaproteobacteria</taxon>
        <taxon>Burkholderiales</taxon>
        <taxon>Burkholderiaceae</taxon>
        <taxon>Cupriavidus</taxon>
    </lineage>
</organism>
<comment type="similarity">
    <text evidence="2 4">Belongs to the flagella basal body rod proteins family.</text>
</comment>
<evidence type="ECO:0000256" key="4">
    <source>
        <dbReference type="RuleBase" id="RU362116"/>
    </source>
</evidence>
<dbReference type="InterPro" id="IPR037925">
    <property type="entry name" value="FlgE/F/G-like"/>
</dbReference>
<keyword evidence="8" id="KW-0969">Cilium</keyword>
<dbReference type="SUPFAM" id="SSF117143">
    <property type="entry name" value="Flagellar hook protein flgE"/>
    <property type="match status" value="1"/>
</dbReference>
<dbReference type="PROSITE" id="PS00588">
    <property type="entry name" value="FLAGELLA_BB_ROD"/>
    <property type="match status" value="1"/>
</dbReference>
<feature type="domain" description="Flagellar basal body rod protein N-terminal" evidence="6">
    <location>
        <begin position="8"/>
        <end position="35"/>
    </location>
</feature>
<evidence type="ECO:0000256" key="1">
    <source>
        <dbReference type="ARBA" id="ARBA00004117"/>
    </source>
</evidence>
<evidence type="ECO:0000256" key="5">
    <source>
        <dbReference type="SAM" id="MobiDB-lite"/>
    </source>
</evidence>
<feature type="region of interest" description="Disordered" evidence="5">
    <location>
        <begin position="143"/>
        <end position="172"/>
    </location>
</feature>
<reference evidence="8 9" key="1">
    <citation type="submission" date="2023-03" db="EMBL/GenBank/DDBJ databases">
        <title>Draft assemblies of triclosan tolerant bacteria isolated from returned activated sludge.</title>
        <authorList>
            <person name="Van Hamelsveld S."/>
        </authorList>
    </citation>
    <scope>NUCLEOTIDE SEQUENCE [LARGE SCALE GENOMIC DNA]</scope>
    <source>
        <strain evidence="8 9">GW210010_S58</strain>
    </source>
</reference>